<dbReference type="SUPFAM" id="SSF55729">
    <property type="entry name" value="Acyl-CoA N-acyltransferases (Nat)"/>
    <property type="match status" value="1"/>
</dbReference>
<reference evidence="3 5" key="2">
    <citation type="submission" date="2023-11" db="EMBL/GenBank/DDBJ databases">
        <title>MicrobeMod: A computational toolkit for identifying prokaryotic methylation and restriction-modification with nanopore sequencing.</title>
        <authorList>
            <person name="Crits-Christoph A."/>
            <person name="Kang S.C."/>
            <person name="Lee H."/>
            <person name="Ostrov N."/>
        </authorList>
    </citation>
    <scope>NUCLEOTIDE SEQUENCE [LARGE SCALE GENOMIC DNA]</scope>
    <source>
        <strain evidence="3 5">ATCC 23090</strain>
    </source>
</reference>
<evidence type="ECO:0000259" key="1">
    <source>
        <dbReference type="PROSITE" id="PS51186"/>
    </source>
</evidence>
<dbReference type="PANTHER" id="PTHR43792">
    <property type="entry name" value="GNAT FAMILY, PUTATIVE (AFU_ORTHOLOGUE AFUA_3G00765)-RELATED-RELATED"/>
    <property type="match status" value="1"/>
</dbReference>
<evidence type="ECO:0000313" key="4">
    <source>
        <dbReference type="Proteomes" id="UP000183788"/>
    </source>
</evidence>
<accession>A0A1K1S782</accession>
<keyword evidence="5" id="KW-1185">Reference proteome</keyword>
<dbReference type="GO" id="GO:0016747">
    <property type="term" value="F:acyltransferase activity, transferring groups other than amino-acyl groups"/>
    <property type="evidence" value="ECO:0007669"/>
    <property type="project" value="InterPro"/>
</dbReference>
<reference evidence="2 4" key="1">
    <citation type="submission" date="2016-11" db="EMBL/GenBank/DDBJ databases">
        <authorList>
            <person name="Jaros S."/>
            <person name="Januszkiewicz K."/>
            <person name="Wedrychowicz H."/>
        </authorList>
    </citation>
    <scope>NUCLEOTIDE SEQUENCE [LARGE SCALE GENOMIC DNA]</scope>
    <source>
        <strain evidence="2 4">DSM 784</strain>
    </source>
</reference>
<dbReference type="Proteomes" id="UP001326715">
    <property type="component" value="Chromosome"/>
</dbReference>
<dbReference type="InterPro" id="IPR000182">
    <property type="entry name" value="GNAT_dom"/>
</dbReference>
<keyword evidence="2" id="KW-0808">Transferase</keyword>
<dbReference type="InterPro" id="IPR051531">
    <property type="entry name" value="N-acetyltransferase"/>
</dbReference>
<evidence type="ECO:0000313" key="5">
    <source>
        <dbReference type="Proteomes" id="UP001326715"/>
    </source>
</evidence>
<name>A0A1K1S782_9BACT</name>
<dbReference type="RefSeq" id="WP_072363908.1">
    <property type="nucleotide sequence ID" value="NZ_CP139972.1"/>
</dbReference>
<organism evidence="2 4">
    <name type="scientific">Chitinophaga sancti</name>
    <dbReference type="NCBI Taxonomy" id="1004"/>
    <lineage>
        <taxon>Bacteria</taxon>
        <taxon>Pseudomonadati</taxon>
        <taxon>Bacteroidota</taxon>
        <taxon>Chitinophagia</taxon>
        <taxon>Chitinophagales</taxon>
        <taxon>Chitinophagaceae</taxon>
        <taxon>Chitinophaga</taxon>
    </lineage>
</organism>
<dbReference type="Proteomes" id="UP000183788">
    <property type="component" value="Unassembled WGS sequence"/>
</dbReference>
<dbReference type="PROSITE" id="PS51186">
    <property type="entry name" value="GNAT"/>
    <property type="match status" value="1"/>
</dbReference>
<dbReference type="STRING" id="1004.SAMN05661012_04917"/>
<sequence length="166" mass="18442">MLICETERLILRKFTLDDAPFIMTLLNSPTWIEFLGDRNIHTEEDAQLYLSNGPLASYAMRGFGLYLVALKDTNIPIGMSGLIKRDGLEHVDVGFALLPAYTGQGYAYEAAKAVLDYGYKTLHLPRIVAIARADNKHSVALLGKLGMKFSDNVMLVGIDQPMCLFK</sequence>
<dbReference type="EMBL" id="FPIZ01000018">
    <property type="protein sequence ID" value="SFW80217.1"/>
    <property type="molecule type" value="Genomic_DNA"/>
</dbReference>
<feature type="domain" description="N-acetyltransferase" evidence="1">
    <location>
        <begin position="9"/>
        <end position="166"/>
    </location>
</feature>
<protein>
    <submittedName>
        <fullName evidence="3">GNAT family N-acetyltransferase</fullName>
    </submittedName>
    <submittedName>
        <fullName evidence="2">Protein N-acetyltransferase, RimJ/RimL family</fullName>
    </submittedName>
</protein>
<evidence type="ECO:0000313" key="2">
    <source>
        <dbReference type="EMBL" id="SFW80217.1"/>
    </source>
</evidence>
<dbReference type="InterPro" id="IPR016181">
    <property type="entry name" value="Acyl_CoA_acyltransferase"/>
</dbReference>
<dbReference type="AlphaFoldDB" id="A0A1K1S782"/>
<dbReference type="PANTHER" id="PTHR43792:SF1">
    <property type="entry name" value="N-ACETYLTRANSFERASE DOMAIN-CONTAINING PROTEIN"/>
    <property type="match status" value="1"/>
</dbReference>
<dbReference type="OrthoDB" id="9798081at2"/>
<dbReference type="Pfam" id="PF13302">
    <property type="entry name" value="Acetyltransf_3"/>
    <property type="match status" value="1"/>
</dbReference>
<proteinExistence type="predicted"/>
<dbReference type="Gene3D" id="3.40.630.30">
    <property type="match status" value="1"/>
</dbReference>
<evidence type="ECO:0000313" key="3">
    <source>
        <dbReference type="EMBL" id="WQG92276.1"/>
    </source>
</evidence>
<gene>
    <name evidence="2" type="ORF">SAMN05661012_04917</name>
    <name evidence="3" type="ORF">SR876_12230</name>
</gene>
<dbReference type="EMBL" id="CP140154">
    <property type="protein sequence ID" value="WQG92276.1"/>
    <property type="molecule type" value="Genomic_DNA"/>
</dbReference>